<proteinExistence type="predicted"/>
<dbReference type="Proteomes" id="UP000001338">
    <property type="component" value="Unassembled WGS sequence"/>
</dbReference>
<dbReference type="EMBL" id="AFLV02000028">
    <property type="protein sequence ID" value="EKR64993.1"/>
    <property type="molecule type" value="Genomic_DNA"/>
</dbReference>
<organism evidence="1 2">
    <name type="scientific">Leptospira weilii str. 2006001853</name>
    <dbReference type="NCBI Taxonomy" id="1001589"/>
    <lineage>
        <taxon>Bacteria</taxon>
        <taxon>Pseudomonadati</taxon>
        <taxon>Spirochaetota</taxon>
        <taxon>Spirochaetia</taxon>
        <taxon>Leptospirales</taxon>
        <taxon>Leptospiraceae</taxon>
        <taxon>Leptospira</taxon>
    </lineage>
</organism>
<dbReference type="AlphaFoldDB" id="A0A828Z650"/>
<gene>
    <name evidence="1" type="ORF">LEP1GSC036_1051</name>
</gene>
<evidence type="ECO:0000313" key="2">
    <source>
        <dbReference type="Proteomes" id="UP000001338"/>
    </source>
</evidence>
<evidence type="ECO:0000313" key="1">
    <source>
        <dbReference type="EMBL" id="EKR64993.1"/>
    </source>
</evidence>
<accession>A0A828Z650</accession>
<protein>
    <submittedName>
        <fullName evidence="1">Uncharacterized protein</fullName>
    </submittedName>
</protein>
<name>A0A828Z650_9LEPT</name>
<reference evidence="1 2" key="1">
    <citation type="submission" date="2012-10" db="EMBL/GenBank/DDBJ databases">
        <authorList>
            <person name="Harkins D.M."/>
            <person name="Durkin A.S."/>
            <person name="Brinkac L.M."/>
            <person name="Haft D.H."/>
            <person name="Selengut J.D."/>
            <person name="Sanka R."/>
            <person name="DePew J."/>
            <person name="Purushe J."/>
            <person name="Whelen A.C."/>
            <person name="Vinetz J.M."/>
            <person name="Sutton G.G."/>
            <person name="Nierman W.C."/>
            <person name="Fouts D.E."/>
        </authorList>
    </citation>
    <scope>NUCLEOTIDE SEQUENCE [LARGE SCALE GENOMIC DNA]</scope>
    <source>
        <strain evidence="1 2">2006001853</strain>
    </source>
</reference>
<comment type="caution">
    <text evidence="1">The sequence shown here is derived from an EMBL/GenBank/DDBJ whole genome shotgun (WGS) entry which is preliminary data.</text>
</comment>
<sequence>MRDKRHSKTETHNLESDHGVFQLFGLWNLNLPKVKYNNLTEASTRLLVYFFRKKKQVRDLLLSPFRLKSDHYPLTPNPHPLICDFETNKSNSEFLETGTRAPEEIARRDGNENTA</sequence>